<dbReference type="RefSeq" id="WP_266603393.1">
    <property type="nucleotide sequence ID" value="NZ_JAPHNL010000285.1"/>
</dbReference>
<proteinExistence type="predicted"/>
<organism evidence="4 5">
    <name type="scientific">Streptomyces beihaiensis</name>
    <dbReference type="NCBI Taxonomy" id="2984495"/>
    <lineage>
        <taxon>Bacteria</taxon>
        <taxon>Bacillati</taxon>
        <taxon>Actinomycetota</taxon>
        <taxon>Actinomycetes</taxon>
        <taxon>Kitasatosporales</taxon>
        <taxon>Streptomycetaceae</taxon>
        <taxon>Streptomyces</taxon>
    </lineage>
</organism>
<evidence type="ECO:0000256" key="1">
    <source>
        <dbReference type="ARBA" id="ARBA00022801"/>
    </source>
</evidence>
<evidence type="ECO:0000259" key="2">
    <source>
        <dbReference type="PROSITE" id="PS50112"/>
    </source>
</evidence>
<sequence length="687" mass="74161">MRGSEPFSASGGARTSTPPGGLLDLLSVCAVVVDSTGRIVLWSPQAEDVFGYTAQEALGEYAAPLLLHRRHQEAAARLFSEVMSTGTGWAGAFPIRHKDGRTRLVEFRNMRLLDDRGDVYALGIAADQPTLQRVETGLALSQQLITQSPIGLALLDQDLRYLLVNPALERINGLSAAEHIGHHPRDILTFLGDVDAIEATLREVLTTGVPVIDRNVVGRTPADPDHDHAWSVSYYRLEGAQGQVMGVANSVVDITPRHLARTEAERGRRRLDLIARASATVGTTLDVERTAQELADAVVPVLADVAAVDILDSALELRSGDEGDGPRRFRAMGLATAYPTEAADAVDPIGHLASYHADRLITRCVRTAAPVLVPEVTDSDLPRVARDEDAAKRLATAGVHSYLAVPLTARDEVLGTLALARARTQAAFDQDDVLLARELAARAAIAIDNARWHQSVRSSAETLQRSLLPNPPPPLHGLDVCSRYQPAQASSAVGGDWYDVIPLDGERTALVVGDVMGHGIDAAAAMGRLRTATLAYSDLAMAPDEVLHHLDKTTAKLEPHIATCVYAVYDPHHHTLRISNAGHMPPVLIPHGHPPRLLNLPTGAPLGVGGVEYRTTDLALNPHDRLVLYTDGLVETRNHPIDDRLDLLLRLLTEHSHPTEATCTHLLETLRDGDTFDDIALLIAQAR</sequence>
<keyword evidence="5" id="KW-1185">Reference proteome</keyword>
<dbReference type="InterPro" id="IPR036457">
    <property type="entry name" value="PPM-type-like_dom_sf"/>
</dbReference>
<dbReference type="NCBIfam" id="TIGR00229">
    <property type="entry name" value="sensory_box"/>
    <property type="match status" value="2"/>
</dbReference>
<feature type="domain" description="PAS" evidence="2">
    <location>
        <begin position="22"/>
        <end position="86"/>
    </location>
</feature>
<evidence type="ECO:0000259" key="3">
    <source>
        <dbReference type="PROSITE" id="PS51746"/>
    </source>
</evidence>
<dbReference type="Pfam" id="PF01590">
    <property type="entry name" value="GAF"/>
    <property type="match status" value="1"/>
</dbReference>
<protein>
    <submittedName>
        <fullName evidence="4">SpoIIE family protein phosphatase</fullName>
    </submittedName>
</protein>
<name>A0ABT3U0R1_9ACTN</name>
<dbReference type="CDD" id="cd00130">
    <property type="entry name" value="PAS"/>
    <property type="match status" value="2"/>
</dbReference>
<comment type="caution">
    <text evidence="4">The sequence shown here is derived from an EMBL/GenBank/DDBJ whole genome shotgun (WGS) entry which is preliminary data.</text>
</comment>
<dbReference type="InterPro" id="IPR035965">
    <property type="entry name" value="PAS-like_dom_sf"/>
</dbReference>
<dbReference type="InterPro" id="IPR001932">
    <property type="entry name" value="PPM-type_phosphatase-like_dom"/>
</dbReference>
<dbReference type="SMART" id="SM00331">
    <property type="entry name" value="PP2C_SIG"/>
    <property type="match status" value="1"/>
</dbReference>
<dbReference type="Proteomes" id="UP001163064">
    <property type="component" value="Unassembled WGS sequence"/>
</dbReference>
<gene>
    <name evidence="4" type="ORF">OFY01_24645</name>
</gene>
<dbReference type="Gene3D" id="3.30.450.20">
    <property type="entry name" value="PAS domain"/>
    <property type="match status" value="2"/>
</dbReference>
<dbReference type="InterPro" id="IPR013656">
    <property type="entry name" value="PAS_4"/>
</dbReference>
<dbReference type="SUPFAM" id="SSF81606">
    <property type="entry name" value="PP2C-like"/>
    <property type="match status" value="1"/>
</dbReference>
<dbReference type="InterPro" id="IPR000014">
    <property type="entry name" value="PAS"/>
</dbReference>
<dbReference type="SMART" id="SM00091">
    <property type="entry name" value="PAS"/>
    <property type="match status" value="2"/>
</dbReference>
<evidence type="ECO:0000313" key="4">
    <source>
        <dbReference type="EMBL" id="MCX3062891.1"/>
    </source>
</evidence>
<dbReference type="Pfam" id="PF07228">
    <property type="entry name" value="SpoIIE"/>
    <property type="match status" value="1"/>
</dbReference>
<dbReference type="PROSITE" id="PS51746">
    <property type="entry name" value="PPM_2"/>
    <property type="match status" value="1"/>
</dbReference>
<dbReference type="Gene3D" id="3.30.450.40">
    <property type="match status" value="1"/>
</dbReference>
<dbReference type="InterPro" id="IPR052016">
    <property type="entry name" value="Bact_Sigma-Reg"/>
</dbReference>
<evidence type="ECO:0000313" key="5">
    <source>
        <dbReference type="Proteomes" id="UP001163064"/>
    </source>
</evidence>
<dbReference type="PANTHER" id="PTHR43156">
    <property type="entry name" value="STAGE II SPORULATION PROTEIN E-RELATED"/>
    <property type="match status" value="1"/>
</dbReference>
<dbReference type="PANTHER" id="PTHR43156:SF2">
    <property type="entry name" value="STAGE II SPORULATION PROTEIN E"/>
    <property type="match status" value="1"/>
</dbReference>
<dbReference type="InterPro" id="IPR029016">
    <property type="entry name" value="GAF-like_dom_sf"/>
</dbReference>
<dbReference type="SUPFAM" id="SSF55785">
    <property type="entry name" value="PYP-like sensor domain (PAS domain)"/>
    <property type="match status" value="2"/>
</dbReference>
<dbReference type="PROSITE" id="PS50112">
    <property type="entry name" value="PAS"/>
    <property type="match status" value="1"/>
</dbReference>
<dbReference type="SUPFAM" id="SSF55781">
    <property type="entry name" value="GAF domain-like"/>
    <property type="match status" value="1"/>
</dbReference>
<dbReference type="InterPro" id="IPR003018">
    <property type="entry name" value="GAF"/>
</dbReference>
<reference evidence="4" key="1">
    <citation type="submission" date="2022-10" db="EMBL/GenBank/DDBJ databases">
        <title>Streptomyces beihaiensis sp. nov., a chitin degrading actinobacterium, isolated from shrimp pond soil.</title>
        <authorList>
            <person name="Xie J."/>
            <person name="Shen N."/>
        </authorList>
    </citation>
    <scope>NUCLEOTIDE SEQUENCE</scope>
    <source>
        <strain evidence="4">GXMU-J5</strain>
    </source>
</reference>
<dbReference type="EMBL" id="JAPHNL010000285">
    <property type="protein sequence ID" value="MCX3062891.1"/>
    <property type="molecule type" value="Genomic_DNA"/>
</dbReference>
<dbReference type="Pfam" id="PF08448">
    <property type="entry name" value="PAS_4"/>
    <property type="match status" value="2"/>
</dbReference>
<keyword evidence="1" id="KW-0378">Hydrolase</keyword>
<dbReference type="Gene3D" id="3.60.40.10">
    <property type="entry name" value="PPM-type phosphatase domain"/>
    <property type="match status" value="1"/>
</dbReference>
<dbReference type="SMART" id="SM00065">
    <property type="entry name" value="GAF"/>
    <property type="match status" value="1"/>
</dbReference>
<accession>A0ABT3U0R1</accession>
<feature type="domain" description="PPM-type phosphatase" evidence="3">
    <location>
        <begin position="479"/>
        <end position="686"/>
    </location>
</feature>